<dbReference type="AlphaFoldDB" id="A0ABD1VG01"/>
<evidence type="ECO:0000313" key="6">
    <source>
        <dbReference type="EMBL" id="KAL2536274.1"/>
    </source>
</evidence>
<keyword evidence="1" id="KW-0805">Transcription regulation</keyword>
<protein>
    <submittedName>
        <fullName evidence="6">NAC domain containing protein 74</fullName>
    </submittedName>
</protein>
<evidence type="ECO:0000256" key="2">
    <source>
        <dbReference type="ARBA" id="ARBA00023125"/>
    </source>
</evidence>
<dbReference type="PANTHER" id="PTHR31744">
    <property type="entry name" value="PROTEIN CUP-SHAPED COTYLEDON 2-RELATED"/>
    <property type="match status" value="1"/>
</dbReference>
<keyword evidence="2" id="KW-0238">DNA-binding</keyword>
<name>A0ABD1VG01_9LAMI</name>
<sequence>MVEGKYIFPRVNNDNIDVYQCHPSKLPSALVDEDSEYAYFFTLRERKFEKGQRVNMTSSIHEVFDDINGSLLGRKNTVVYFEKATQKQKGLGIKTNWIMHEYVLDESLVPPKNDKGLILRLVVKVKHSNYEFIFRDVE</sequence>
<proteinExistence type="predicted"/>
<keyword evidence="4" id="KW-0539">Nucleus</keyword>
<evidence type="ECO:0000256" key="4">
    <source>
        <dbReference type="ARBA" id="ARBA00023242"/>
    </source>
</evidence>
<dbReference type="PROSITE" id="PS51005">
    <property type="entry name" value="NAC"/>
    <property type="match status" value="1"/>
</dbReference>
<comment type="caution">
    <text evidence="6">The sequence shown here is derived from an EMBL/GenBank/DDBJ whole genome shotgun (WGS) entry which is preliminary data.</text>
</comment>
<organism evidence="6 7">
    <name type="scientific">Forsythia ovata</name>
    <dbReference type="NCBI Taxonomy" id="205694"/>
    <lineage>
        <taxon>Eukaryota</taxon>
        <taxon>Viridiplantae</taxon>
        <taxon>Streptophyta</taxon>
        <taxon>Embryophyta</taxon>
        <taxon>Tracheophyta</taxon>
        <taxon>Spermatophyta</taxon>
        <taxon>Magnoliopsida</taxon>
        <taxon>eudicotyledons</taxon>
        <taxon>Gunneridae</taxon>
        <taxon>Pentapetalae</taxon>
        <taxon>asterids</taxon>
        <taxon>lamiids</taxon>
        <taxon>Lamiales</taxon>
        <taxon>Oleaceae</taxon>
        <taxon>Forsythieae</taxon>
        <taxon>Forsythia</taxon>
    </lineage>
</organism>
<dbReference type="GO" id="GO:0003677">
    <property type="term" value="F:DNA binding"/>
    <property type="evidence" value="ECO:0007669"/>
    <property type="project" value="UniProtKB-KW"/>
</dbReference>
<dbReference type="Pfam" id="PF02365">
    <property type="entry name" value="NAM"/>
    <property type="match status" value="1"/>
</dbReference>
<accession>A0ABD1VG01</accession>
<keyword evidence="7" id="KW-1185">Reference proteome</keyword>
<dbReference type="EMBL" id="JBFOLJ010000005">
    <property type="protein sequence ID" value="KAL2536274.1"/>
    <property type="molecule type" value="Genomic_DNA"/>
</dbReference>
<dbReference type="SUPFAM" id="SSF101941">
    <property type="entry name" value="NAC domain"/>
    <property type="match status" value="1"/>
</dbReference>
<dbReference type="Proteomes" id="UP001604277">
    <property type="component" value="Unassembled WGS sequence"/>
</dbReference>
<gene>
    <name evidence="6" type="ORF">Fot_17665</name>
</gene>
<keyword evidence="3" id="KW-0804">Transcription</keyword>
<dbReference type="Gene3D" id="2.170.150.80">
    <property type="entry name" value="NAC domain"/>
    <property type="match status" value="1"/>
</dbReference>
<evidence type="ECO:0000256" key="1">
    <source>
        <dbReference type="ARBA" id="ARBA00023015"/>
    </source>
</evidence>
<dbReference type="InterPro" id="IPR003441">
    <property type="entry name" value="NAC-dom"/>
</dbReference>
<dbReference type="PANTHER" id="PTHR31744:SF114">
    <property type="entry name" value="PROTEIN CUP-SHAPED COTYLEDON 2"/>
    <property type="match status" value="1"/>
</dbReference>
<evidence type="ECO:0000259" key="5">
    <source>
        <dbReference type="PROSITE" id="PS51005"/>
    </source>
</evidence>
<reference evidence="7" key="1">
    <citation type="submission" date="2024-07" db="EMBL/GenBank/DDBJ databases">
        <title>Two chromosome-level genome assemblies of Korean endemic species Abeliophyllum distichum and Forsythia ovata (Oleaceae).</title>
        <authorList>
            <person name="Jang H."/>
        </authorList>
    </citation>
    <scope>NUCLEOTIDE SEQUENCE [LARGE SCALE GENOMIC DNA]</scope>
</reference>
<evidence type="ECO:0000313" key="7">
    <source>
        <dbReference type="Proteomes" id="UP001604277"/>
    </source>
</evidence>
<dbReference type="InterPro" id="IPR036093">
    <property type="entry name" value="NAC_dom_sf"/>
</dbReference>
<feature type="domain" description="NAC" evidence="5">
    <location>
        <begin position="1"/>
        <end position="124"/>
    </location>
</feature>
<evidence type="ECO:0000256" key="3">
    <source>
        <dbReference type="ARBA" id="ARBA00023163"/>
    </source>
</evidence>